<dbReference type="PANTHER" id="PTHR43235:SF1">
    <property type="entry name" value="GLUTAMINE AMIDOTRANSFERASE PB2B2.05-RELATED"/>
    <property type="match status" value="1"/>
</dbReference>
<dbReference type="GO" id="GO:0006598">
    <property type="term" value="P:polyamine catabolic process"/>
    <property type="evidence" value="ECO:0007669"/>
    <property type="project" value="TreeGrafter"/>
</dbReference>
<dbReference type="AlphaFoldDB" id="A0A1B2J308"/>
<dbReference type="SUPFAM" id="SSF52317">
    <property type="entry name" value="Class I glutamine amidotransferase-like"/>
    <property type="match status" value="1"/>
</dbReference>
<organism evidence="1 2">
    <name type="scientific">Secundilactobacillus paracollinoides</name>
    <dbReference type="NCBI Taxonomy" id="240427"/>
    <lineage>
        <taxon>Bacteria</taxon>
        <taxon>Bacillati</taxon>
        <taxon>Bacillota</taxon>
        <taxon>Bacilli</taxon>
        <taxon>Lactobacillales</taxon>
        <taxon>Lactobacillaceae</taxon>
        <taxon>Secundilactobacillus</taxon>
    </lineage>
</organism>
<sequence>MVFTGGPDIDPPFMHCDPIPELGITNRNRDVFEIALVRVAVAKHIPILGICRSALVINVALGGTVYQDLKSQFPQKPFKHHQLAPGNQPTHFVSVKLDSHLFKAVGDDVFVNSRHHQAIKDVPPKLRVVACASDGVIEAVESNDASVQAVQWHLVIELLV</sequence>
<dbReference type="GO" id="GO:0033969">
    <property type="term" value="F:gamma-glutamyl-gamma-aminobutyrate hydrolase activity"/>
    <property type="evidence" value="ECO:0007669"/>
    <property type="project" value="TreeGrafter"/>
</dbReference>
<dbReference type="GO" id="GO:0005829">
    <property type="term" value="C:cytosol"/>
    <property type="evidence" value="ECO:0007669"/>
    <property type="project" value="TreeGrafter"/>
</dbReference>
<dbReference type="Gene3D" id="3.40.50.880">
    <property type="match status" value="1"/>
</dbReference>
<dbReference type="PROSITE" id="PS51273">
    <property type="entry name" value="GATASE_TYPE_1"/>
    <property type="match status" value="1"/>
</dbReference>
<keyword evidence="1" id="KW-0614">Plasmid</keyword>
<dbReference type="Proteomes" id="UP000093267">
    <property type="component" value="Plasmid pL11995-5"/>
</dbReference>
<accession>A0A1B2J308</accession>
<dbReference type="Pfam" id="PF07722">
    <property type="entry name" value="Peptidase_C26"/>
    <property type="match status" value="1"/>
</dbReference>
<evidence type="ECO:0000313" key="1">
    <source>
        <dbReference type="EMBL" id="ANZ68682.1"/>
    </source>
</evidence>
<dbReference type="EMBL" id="CP014929">
    <property type="protein sequence ID" value="ANZ68682.1"/>
    <property type="molecule type" value="Genomic_DNA"/>
</dbReference>
<proteinExistence type="predicted"/>
<keyword evidence="2" id="KW-1185">Reference proteome</keyword>
<dbReference type="InterPro" id="IPR011697">
    <property type="entry name" value="Peptidase_C26"/>
</dbReference>
<reference evidence="1 2" key="1">
    <citation type="submission" date="2016-03" db="EMBL/GenBank/DDBJ databases">
        <title>Pediococcus and Lactobacillus from brewery environment - whole genome sequencing and assembly.</title>
        <authorList>
            <person name="Behr J."/>
            <person name="Geissler A.J."/>
            <person name="Vogel R.F."/>
        </authorList>
    </citation>
    <scope>NUCLEOTIDE SEQUENCE [LARGE SCALE GENOMIC DNA]</scope>
    <source>
        <strain evidence="1 2">TMW 1.1995</strain>
        <plasmid evidence="2">pl11995-5</plasmid>
    </source>
</reference>
<geneLocation type="plasmid" evidence="2">
    <name>pl11995-5</name>
</geneLocation>
<gene>
    <name evidence="1" type="ORF">AYR63_16195</name>
</gene>
<dbReference type="PANTHER" id="PTHR43235">
    <property type="entry name" value="GLUTAMINE AMIDOTRANSFERASE PB2B2.05-RELATED"/>
    <property type="match status" value="1"/>
</dbReference>
<name>A0A1B2J308_9LACO</name>
<dbReference type="InterPro" id="IPR044668">
    <property type="entry name" value="PuuD-like"/>
</dbReference>
<evidence type="ECO:0000313" key="2">
    <source>
        <dbReference type="Proteomes" id="UP000093267"/>
    </source>
</evidence>
<protein>
    <submittedName>
        <fullName evidence="1">Uncharacterized protein</fullName>
    </submittedName>
</protein>
<dbReference type="InterPro" id="IPR029062">
    <property type="entry name" value="Class_I_gatase-like"/>
</dbReference>